<protein>
    <submittedName>
        <fullName evidence="3">FAD-binding protein</fullName>
    </submittedName>
</protein>
<evidence type="ECO:0000259" key="2">
    <source>
        <dbReference type="Pfam" id="PF01593"/>
    </source>
</evidence>
<gene>
    <name evidence="3" type="ORF">D5H78_06705</name>
</gene>
<dbReference type="AlphaFoldDB" id="A0A3A3YYU6"/>
<proteinExistence type="predicted"/>
<evidence type="ECO:0000313" key="3">
    <source>
        <dbReference type="EMBL" id="RJK96931.1"/>
    </source>
</evidence>
<dbReference type="Proteomes" id="UP000265614">
    <property type="component" value="Unassembled WGS sequence"/>
</dbReference>
<dbReference type="InterPro" id="IPR002937">
    <property type="entry name" value="Amino_oxidase"/>
</dbReference>
<dbReference type="InterPro" id="IPR036188">
    <property type="entry name" value="FAD/NAD-bd_sf"/>
</dbReference>
<organism evidence="3 4">
    <name type="scientific">Vallicoccus soli</name>
    <dbReference type="NCBI Taxonomy" id="2339232"/>
    <lineage>
        <taxon>Bacteria</taxon>
        <taxon>Bacillati</taxon>
        <taxon>Actinomycetota</taxon>
        <taxon>Actinomycetes</taxon>
        <taxon>Motilibacterales</taxon>
        <taxon>Vallicoccaceae</taxon>
        <taxon>Vallicoccus</taxon>
    </lineage>
</organism>
<feature type="domain" description="Amine oxidase" evidence="2">
    <location>
        <begin position="45"/>
        <end position="428"/>
    </location>
</feature>
<comment type="caution">
    <text evidence="3">The sequence shown here is derived from an EMBL/GenBank/DDBJ whole genome shotgun (WGS) entry which is preliminary data.</text>
</comment>
<dbReference type="SUPFAM" id="SSF51905">
    <property type="entry name" value="FAD/NAD(P)-binding domain"/>
    <property type="match status" value="1"/>
</dbReference>
<dbReference type="GO" id="GO:0016491">
    <property type="term" value="F:oxidoreductase activity"/>
    <property type="evidence" value="ECO:0007669"/>
    <property type="project" value="InterPro"/>
</dbReference>
<name>A0A3A3YYU6_9ACTN</name>
<evidence type="ECO:0000313" key="4">
    <source>
        <dbReference type="Proteomes" id="UP000265614"/>
    </source>
</evidence>
<evidence type="ECO:0000256" key="1">
    <source>
        <dbReference type="SAM" id="MobiDB-lite"/>
    </source>
</evidence>
<feature type="compositionally biased region" description="Basic residues" evidence="1">
    <location>
        <begin position="1"/>
        <end position="11"/>
    </location>
</feature>
<feature type="region of interest" description="Disordered" evidence="1">
    <location>
        <begin position="1"/>
        <end position="28"/>
    </location>
</feature>
<dbReference type="OrthoDB" id="9767561at2"/>
<dbReference type="PANTHER" id="PTHR42841">
    <property type="entry name" value="AMINE OXIDASE"/>
    <property type="match status" value="1"/>
</dbReference>
<reference evidence="3 4" key="1">
    <citation type="submission" date="2018-09" db="EMBL/GenBank/DDBJ databases">
        <title>YIM 75000 draft genome.</title>
        <authorList>
            <person name="Tang S."/>
            <person name="Feng Y."/>
        </authorList>
    </citation>
    <scope>NUCLEOTIDE SEQUENCE [LARGE SCALE GENOMIC DNA]</scope>
    <source>
        <strain evidence="3 4">YIM 75000</strain>
    </source>
</reference>
<dbReference type="Pfam" id="PF01593">
    <property type="entry name" value="Amino_oxidase"/>
    <property type="match status" value="1"/>
</dbReference>
<dbReference type="EMBL" id="QZEZ01000002">
    <property type="protein sequence ID" value="RJK96931.1"/>
    <property type="molecule type" value="Genomic_DNA"/>
</dbReference>
<sequence>MARRGGPRRRLSTGPPVHGGGRAPGPRGRFAAVPGTDVVVVGAGLAGLAAARHLVAAGLAVRVLEASDGVGGRVRTDAVDGLLLDRGFQLYNPGYPEGQRMLDHEALDLRPYVAGVVVALRGRRHRLADPLRQPSWALSSALAPVGSPLAKARFAAYALRAARRPVRAQLAEPDATLRLALSRAGVRGPVVERVVRPFLSGTFGEAGLATSRRFADLVLRSFVRGTPSLPAAGMGAVPRQLAEGLPDGSVELGRRVDDVGDLAARAVVVATDPASAERLTGVPAPRPHALTTLYHLAPEPPSDLAALHVDGSGDGPVVNTSVISNVVPAYAGGRGHLVSTSVLGAHDDAATERVVRAQLSTVYGCDTRAWELVGTYAVPWALPAMDPPLEVARPVRVREGLYVAGDHRDTASQQGALVSGRRAAAAVLQDLGL</sequence>
<accession>A0A3A3YYU6</accession>
<dbReference type="Gene3D" id="3.50.50.60">
    <property type="entry name" value="FAD/NAD(P)-binding domain"/>
    <property type="match status" value="1"/>
</dbReference>
<keyword evidence="4" id="KW-1185">Reference proteome</keyword>